<reference evidence="3" key="2">
    <citation type="submission" date="2024-10" db="UniProtKB">
        <authorList>
            <consortium name="EnsemblProtists"/>
        </authorList>
    </citation>
    <scope>IDENTIFICATION</scope>
</reference>
<dbReference type="KEGG" id="ehx:EMIHUDRAFT_194259"/>
<proteinExistence type="predicted"/>
<dbReference type="Proteomes" id="UP000013827">
    <property type="component" value="Unassembled WGS sequence"/>
</dbReference>
<evidence type="ECO:0000256" key="2">
    <source>
        <dbReference type="SAM" id="SignalP"/>
    </source>
</evidence>
<dbReference type="InterPro" id="IPR011044">
    <property type="entry name" value="Quino_amine_DH_bsu"/>
</dbReference>
<dbReference type="HOGENOM" id="CLU_031217_0_0_1"/>
<dbReference type="GO" id="GO:0005576">
    <property type="term" value="C:extracellular region"/>
    <property type="evidence" value="ECO:0007669"/>
    <property type="project" value="TreeGrafter"/>
</dbReference>
<feature type="chain" id="PRO_5044291996" evidence="2">
    <location>
        <begin position="22"/>
        <end position="610"/>
    </location>
</feature>
<dbReference type="eggNOG" id="ENOG502QQSB">
    <property type="taxonomic scope" value="Eukaryota"/>
</dbReference>
<protein>
    <submittedName>
        <fullName evidence="3">Uncharacterized protein</fullName>
    </submittedName>
</protein>
<dbReference type="PaxDb" id="2903-EOD41758"/>
<accession>A0A0D3L173</accession>
<organism evidence="3 4">
    <name type="scientific">Emiliania huxleyi (strain CCMP1516)</name>
    <dbReference type="NCBI Taxonomy" id="280463"/>
    <lineage>
        <taxon>Eukaryota</taxon>
        <taxon>Haptista</taxon>
        <taxon>Haptophyta</taxon>
        <taxon>Prymnesiophyceae</taxon>
        <taxon>Isochrysidales</taxon>
        <taxon>Noelaerhabdaceae</taxon>
        <taxon>Emiliania</taxon>
    </lineage>
</organism>
<dbReference type="SUPFAM" id="SSF50969">
    <property type="entry name" value="YVTN repeat-like/Quinoprotein amine dehydrogenase"/>
    <property type="match status" value="1"/>
</dbReference>
<dbReference type="InterPro" id="IPR027589">
    <property type="entry name" value="Choice_anch_B"/>
</dbReference>
<dbReference type="AlphaFoldDB" id="A0A0D3L173"/>
<evidence type="ECO:0000313" key="3">
    <source>
        <dbReference type="EnsemblProtists" id="EOD41758"/>
    </source>
</evidence>
<name>A0A0D3L173_EMIH1</name>
<dbReference type="PANTHER" id="PTHR38787:SF3">
    <property type="entry name" value="REGULATORY P DOMAIN-CONTAINING PROTEIN"/>
    <property type="match status" value="1"/>
</dbReference>
<feature type="compositionally biased region" description="Polar residues" evidence="1">
    <location>
        <begin position="596"/>
        <end position="610"/>
    </location>
</feature>
<evidence type="ECO:0000256" key="1">
    <source>
        <dbReference type="SAM" id="MobiDB-lite"/>
    </source>
</evidence>
<keyword evidence="2" id="KW-0732">Signal</keyword>
<dbReference type="EnsemblProtists" id="EOD41758">
    <property type="protein sequence ID" value="EOD41758"/>
    <property type="gene ID" value="EMIHUDRAFT_194259"/>
</dbReference>
<dbReference type="NCBIfam" id="TIGR04312">
    <property type="entry name" value="choice_anch_B"/>
    <property type="match status" value="1"/>
</dbReference>
<dbReference type="PANTHER" id="PTHR38787">
    <property type="entry name" value="REGULATORY P DOMAIN-CONTAINING PROTEIN"/>
    <property type="match status" value="1"/>
</dbReference>
<keyword evidence="4" id="KW-1185">Reference proteome</keyword>
<reference evidence="4" key="1">
    <citation type="journal article" date="2013" name="Nature">
        <title>Pan genome of the phytoplankton Emiliania underpins its global distribution.</title>
        <authorList>
            <person name="Read B.A."/>
            <person name="Kegel J."/>
            <person name="Klute M.J."/>
            <person name="Kuo A."/>
            <person name="Lefebvre S.C."/>
            <person name="Maumus F."/>
            <person name="Mayer C."/>
            <person name="Miller J."/>
            <person name="Monier A."/>
            <person name="Salamov A."/>
            <person name="Young J."/>
            <person name="Aguilar M."/>
            <person name="Claverie J.M."/>
            <person name="Frickenhaus S."/>
            <person name="Gonzalez K."/>
            <person name="Herman E.K."/>
            <person name="Lin Y.C."/>
            <person name="Napier J."/>
            <person name="Ogata H."/>
            <person name="Sarno A.F."/>
            <person name="Shmutz J."/>
            <person name="Schroeder D."/>
            <person name="de Vargas C."/>
            <person name="Verret F."/>
            <person name="von Dassow P."/>
            <person name="Valentin K."/>
            <person name="Van de Peer Y."/>
            <person name="Wheeler G."/>
            <person name="Dacks J.B."/>
            <person name="Delwiche C.F."/>
            <person name="Dyhrman S.T."/>
            <person name="Glockner G."/>
            <person name="John U."/>
            <person name="Richards T."/>
            <person name="Worden A.Z."/>
            <person name="Zhang X."/>
            <person name="Grigoriev I.V."/>
            <person name="Allen A.E."/>
            <person name="Bidle K."/>
            <person name="Borodovsky M."/>
            <person name="Bowler C."/>
            <person name="Brownlee C."/>
            <person name="Cock J.M."/>
            <person name="Elias M."/>
            <person name="Gladyshev V.N."/>
            <person name="Groth M."/>
            <person name="Guda C."/>
            <person name="Hadaegh A."/>
            <person name="Iglesias-Rodriguez M.D."/>
            <person name="Jenkins J."/>
            <person name="Jones B.M."/>
            <person name="Lawson T."/>
            <person name="Leese F."/>
            <person name="Lindquist E."/>
            <person name="Lobanov A."/>
            <person name="Lomsadze A."/>
            <person name="Malik S.B."/>
            <person name="Marsh M.E."/>
            <person name="Mackinder L."/>
            <person name="Mock T."/>
            <person name="Mueller-Roeber B."/>
            <person name="Pagarete A."/>
            <person name="Parker M."/>
            <person name="Probert I."/>
            <person name="Quesneville H."/>
            <person name="Raines C."/>
            <person name="Rensing S.A."/>
            <person name="Riano-Pachon D.M."/>
            <person name="Richier S."/>
            <person name="Rokitta S."/>
            <person name="Shiraiwa Y."/>
            <person name="Soanes D.M."/>
            <person name="van der Giezen M."/>
            <person name="Wahlund T.M."/>
            <person name="Williams B."/>
            <person name="Wilson W."/>
            <person name="Wolfe G."/>
            <person name="Wurch L.L."/>
        </authorList>
    </citation>
    <scope>NUCLEOTIDE SEQUENCE</scope>
</reference>
<feature type="region of interest" description="Disordered" evidence="1">
    <location>
        <begin position="583"/>
        <end position="610"/>
    </location>
</feature>
<dbReference type="GeneID" id="17287028"/>
<dbReference type="STRING" id="2903.R1E2A7"/>
<feature type="signal peptide" evidence="2">
    <location>
        <begin position="1"/>
        <end position="21"/>
    </location>
</feature>
<sequence>MVSPFCLWAVWWALPLTCARSALMQAQMAAKERAWSAMAANASAYPHVASGAAQCVDGVAAGEFSCSGVDMLSLTPRTALHVGTADFCSDLWGWVHPTTGVEYALLGMLDGVAFLDISEPTRPQAVGWLPGAGSPAGGSWWRDVKTFRHYALIVSDDIENSGLQVLDLLTLPDKSSLDPTLPPPTLAPSAEYHGFSRAHNIIVSPGKPFAFIAGSTGSTSEPCGLQVIDVSDPTRPEHAACYTGVGWVHDGHCVVYHGPDTDHVGKEICVTFNAAGGRYDGGGLGPGDVSILDVTDKRNILLLSRFTYPAVAYPHQGSLLEDHAILAFGDEHDEALSEDTLREAEKYLIGDSWREAQRMPALAAGRTRTLLYDISDLDRPLPIGEHYSAETAIGHNMYAAKGYLWQANYCAGLRVAHFDVSSGCDTSEFMGAWSVYPYLPSGNLLVSGVERGLFVLRPSFLADEHATVVAAVHAQDDVTAADVSCLEVTIVVIPGWSVRRSAQDPRFCVGERLRQPPVLWWAIDTALAPSYVSGCAVSHESCPQKDLEDWSGVDSLISPGVSLFLLLVCQFLPVPDHPLFKAVAPPPEDDDKSTEQVESSVNAGMETAQA</sequence>
<evidence type="ECO:0000313" key="4">
    <source>
        <dbReference type="Proteomes" id="UP000013827"/>
    </source>
</evidence>
<dbReference type="RefSeq" id="XP_005794187.1">
    <property type="nucleotide sequence ID" value="XM_005794130.1"/>
</dbReference>